<dbReference type="Proteomes" id="UP000324832">
    <property type="component" value="Unassembled WGS sequence"/>
</dbReference>
<accession>A0A5E4QI78</accession>
<dbReference type="EMBL" id="FZQP02002890">
    <property type="protein sequence ID" value="VVC96778.1"/>
    <property type="molecule type" value="Genomic_DNA"/>
</dbReference>
<evidence type="ECO:0000313" key="1">
    <source>
        <dbReference type="EMBL" id="VVC96778.1"/>
    </source>
</evidence>
<reference evidence="1 2" key="1">
    <citation type="submission" date="2017-07" db="EMBL/GenBank/DDBJ databases">
        <authorList>
            <person name="Talla V."/>
            <person name="Backstrom N."/>
        </authorList>
    </citation>
    <scope>NUCLEOTIDE SEQUENCE [LARGE SCALE GENOMIC DNA]</scope>
</reference>
<name>A0A5E4QI78_9NEOP</name>
<dbReference type="AlphaFoldDB" id="A0A5E4QI78"/>
<sequence>MTDDSVTIFISFICKSLKRSIECVRHLSLSAQVFALQEHSLRENDISELGNINRDFGFFGKPAMDTSKGILRGRPYGGVALLWDNNRFDRASVIPCLWICQKTY</sequence>
<evidence type="ECO:0000313" key="2">
    <source>
        <dbReference type="Proteomes" id="UP000324832"/>
    </source>
</evidence>
<protein>
    <submittedName>
        <fullName evidence="1">Uncharacterized protein</fullName>
    </submittedName>
</protein>
<gene>
    <name evidence="1" type="ORF">LSINAPIS_LOCUS8196</name>
</gene>
<proteinExistence type="predicted"/>
<keyword evidence="2" id="KW-1185">Reference proteome</keyword>
<organism evidence="1 2">
    <name type="scientific">Leptidea sinapis</name>
    <dbReference type="NCBI Taxonomy" id="189913"/>
    <lineage>
        <taxon>Eukaryota</taxon>
        <taxon>Metazoa</taxon>
        <taxon>Ecdysozoa</taxon>
        <taxon>Arthropoda</taxon>
        <taxon>Hexapoda</taxon>
        <taxon>Insecta</taxon>
        <taxon>Pterygota</taxon>
        <taxon>Neoptera</taxon>
        <taxon>Endopterygota</taxon>
        <taxon>Lepidoptera</taxon>
        <taxon>Glossata</taxon>
        <taxon>Ditrysia</taxon>
        <taxon>Papilionoidea</taxon>
        <taxon>Pieridae</taxon>
        <taxon>Dismorphiinae</taxon>
        <taxon>Leptidea</taxon>
    </lineage>
</organism>